<dbReference type="GO" id="GO:0045936">
    <property type="term" value="P:negative regulation of phosphate metabolic process"/>
    <property type="evidence" value="ECO:0007669"/>
    <property type="project" value="InterPro"/>
</dbReference>
<keyword evidence="6 7" id="KW-0592">Phosphate transport</keyword>
<dbReference type="OrthoDB" id="9814256at2"/>
<evidence type="ECO:0000313" key="10">
    <source>
        <dbReference type="Proteomes" id="UP000287857"/>
    </source>
</evidence>
<dbReference type="SUPFAM" id="SSF109755">
    <property type="entry name" value="PhoU-like"/>
    <property type="match status" value="1"/>
</dbReference>
<dbReference type="AlphaFoldDB" id="A0A430A194"/>
<dbReference type="InterPro" id="IPR026022">
    <property type="entry name" value="PhoU_dom"/>
</dbReference>
<dbReference type="Proteomes" id="UP000287857">
    <property type="component" value="Unassembled WGS sequence"/>
</dbReference>
<evidence type="ECO:0000256" key="4">
    <source>
        <dbReference type="ARBA" id="ARBA00022448"/>
    </source>
</evidence>
<dbReference type="GO" id="GO:0030643">
    <property type="term" value="P:intracellular phosphate ion homeostasis"/>
    <property type="evidence" value="ECO:0007669"/>
    <property type="project" value="InterPro"/>
</dbReference>
<organism evidence="9 10">
    <name type="scientific">Vagococcus vulneris</name>
    <dbReference type="NCBI Taxonomy" id="1977869"/>
    <lineage>
        <taxon>Bacteria</taxon>
        <taxon>Bacillati</taxon>
        <taxon>Bacillota</taxon>
        <taxon>Bacilli</taxon>
        <taxon>Lactobacillales</taxon>
        <taxon>Enterococcaceae</taxon>
        <taxon>Vagococcus</taxon>
    </lineage>
</organism>
<evidence type="ECO:0000256" key="2">
    <source>
        <dbReference type="ARBA" id="ARBA00008107"/>
    </source>
</evidence>
<comment type="similarity">
    <text evidence="2 7">Belongs to the PhoU family.</text>
</comment>
<name>A0A430A194_9ENTE</name>
<comment type="caution">
    <text evidence="9">The sequence shown here is derived from an EMBL/GenBank/DDBJ whole genome shotgun (WGS) entry which is preliminary data.</text>
</comment>
<comment type="function">
    <text evidence="7">Plays a role in the regulation of phosphate uptake.</text>
</comment>
<dbReference type="FunFam" id="1.20.58.220:FF:000004">
    <property type="entry name" value="Phosphate-specific transport system accessory protein PhoU"/>
    <property type="match status" value="1"/>
</dbReference>
<sequence>MLRTQFEEELNKLHTKFHNMGNDVSTAINKSVKSFIDHDKSLAKDVIENDSAINQQEQDLEKKSFEMIALQQPVTTDLRTIVTIMKASSDLERMADHAVAIAKSTIRIKGNKRVLEIEQEISEMADKVTKMVDEVLVAYVNTDVEKAVELAQRDEEINRCFKNIYHHSIQAMQEDPDTVIVGADYMHVAGFLERIGDYVTNICEWIVYLKTGKISELEVKISPE</sequence>
<evidence type="ECO:0000256" key="6">
    <source>
        <dbReference type="ARBA" id="ARBA00022592"/>
    </source>
</evidence>
<evidence type="ECO:0000256" key="7">
    <source>
        <dbReference type="PIRNR" id="PIRNR003107"/>
    </source>
</evidence>
<keyword evidence="4 7" id="KW-0813">Transport</keyword>
<keyword evidence="5 7" id="KW-0963">Cytoplasm</keyword>
<dbReference type="PANTHER" id="PTHR42930">
    <property type="entry name" value="PHOSPHATE-SPECIFIC TRANSPORT SYSTEM ACCESSORY PROTEIN PHOU"/>
    <property type="match status" value="1"/>
</dbReference>
<dbReference type="PANTHER" id="PTHR42930:SF3">
    <property type="entry name" value="PHOSPHATE-SPECIFIC TRANSPORT SYSTEM ACCESSORY PROTEIN PHOU"/>
    <property type="match status" value="1"/>
</dbReference>
<dbReference type="GO" id="GO:0006817">
    <property type="term" value="P:phosphate ion transport"/>
    <property type="evidence" value="ECO:0007669"/>
    <property type="project" value="UniProtKB-KW"/>
</dbReference>
<evidence type="ECO:0000313" key="9">
    <source>
        <dbReference type="EMBL" id="RSU00168.1"/>
    </source>
</evidence>
<reference evidence="9 10" key="1">
    <citation type="submission" date="2017-05" db="EMBL/GenBank/DDBJ databases">
        <title>Vagococcus spp. assemblies.</title>
        <authorList>
            <person name="Gulvik C.A."/>
        </authorList>
    </citation>
    <scope>NUCLEOTIDE SEQUENCE [LARGE SCALE GENOMIC DNA]</scope>
    <source>
        <strain evidence="9 10">SS1995</strain>
    </source>
</reference>
<comment type="subunit">
    <text evidence="3 7">Homodimer.</text>
</comment>
<dbReference type="RefSeq" id="WP_125983120.1">
    <property type="nucleotide sequence ID" value="NZ_NGJS01000002.1"/>
</dbReference>
<evidence type="ECO:0000256" key="1">
    <source>
        <dbReference type="ARBA" id="ARBA00004496"/>
    </source>
</evidence>
<dbReference type="Pfam" id="PF01895">
    <property type="entry name" value="PhoU"/>
    <property type="match status" value="2"/>
</dbReference>
<evidence type="ECO:0000259" key="8">
    <source>
        <dbReference type="Pfam" id="PF01895"/>
    </source>
</evidence>
<dbReference type="InterPro" id="IPR038078">
    <property type="entry name" value="PhoU-like_sf"/>
</dbReference>
<evidence type="ECO:0000256" key="5">
    <source>
        <dbReference type="ARBA" id="ARBA00022490"/>
    </source>
</evidence>
<gene>
    <name evidence="9" type="ORF">CBF37_02400</name>
</gene>
<dbReference type="Gene3D" id="1.20.58.220">
    <property type="entry name" value="Phosphate transport system protein phou homolog 2, domain 2"/>
    <property type="match status" value="1"/>
</dbReference>
<feature type="domain" description="PhoU" evidence="8">
    <location>
        <begin position="121"/>
        <end position="206"/>
    </location>
</feature>
<dbReference type="InterPro" id="IPR028366">
    <property type="entry name" value="PhoU"/>
</dbReference>
<feature type="domain" description="PhoU" evidence="8">
    <location>
        <begin position="19"/>
        <end position="104"/>
    </location>
</feature>
<dbReference type="PIRSF" id="PIRSF003107">
    <property type="entry name" value="PhoU"/>
    <property type="match status" value="1"/>
</dbReference>
<dbReference type="GO" id="GO:0005737">
    <property type="term" value="C:cytoplasm"/>
    <property type="evidence" value="ECO:0007669"/>
    <property type="project" value="UniProtKB-SubCell"/>
</dbReference>
<dbReference type="EMBL" id="NGJS01000002">
    <property type="protein sequence ID" value="RSU00168.1"/>
    <property type="molecule type" value="Genomic_DNA"/>
</dbReference>
<comment type="subcellular location">
    <subcellularLocation>
        <location evidence="1 7">Cytoplasm</location>
    </subcellularLocation>
</comment>
<accession>A0A430A194</accession>
<dbReference type="NCBIfam" id="TIGR02135">
    <property type="entry name" value="phoU_full"/>
    <property type="match status" value="1"/>
</dbReference>
<evidence type="ECO:0000256" key="3">
    <source>
        <dbReference type="ARBA" id="ARBA00011738"/>
    </source>
</evidence>
<protein>
    <recommendedName>
        <fullName evidence="7">Phosphate-specific transport system accessory protein PhoU</fullName>
    </recommendedName>
</protein>
<keyword evidence="10" id="KW-1185">Reference proteome</keyword>
<proteinExistence type="inferred from homology"/>